<feature type="transmembrane region" description="Helical" evidence="1">
    <location>
        <begin position="38"/>
        <end position="54"/>
    </location>
</feature>
<keyword evidence="1" id="KW-1133">Transmembrane helix</keyword>
<sequence>MNKIKKIFQSLSYCVYVFTGITDVFYFIIVGPFFMEGFLWYILWPYIALYNFFIETYRGYMLY</sequence>
<name>A0AA97LRU4_9BACT</name>
<protein>
    <submittedName>
        <fullName evidence="2">Uncharacterized protein</fullName>
    </submittedName>
</protein>
<dbReference type="KEGG" id="msch:N508_000605"/>
<proteinExistence type="predicted"/>
<keyword evidence="4" id="KW-1185">Reference proteome</keyword>
<dbReference type="AlphaFoldDB" id="A0AA97LRU4"/>
<feature type="transmembrane region" description="Helical" evidence="1">
    <location>
        <begin position="12"/>
        <end position="32"/>
    </location>
</feature>
<keyword evidence="1" id="KW-0472">Membrane</keyword>
<keyword evidence="1" id="KW-0812">Transmembrane</keyword>
<gene>
    <name evidence="2" type="ORF">N508_000605</name>
    <name evidence="3" type="ORF">N508_000608</name>
</gene>
<dbReference type="KEGG" id="msch:N508_000608"/>
<dbReference type="Proteomes" id="UP000017429">
    <property type="component" value="Chromosome"/>
</dbReference>
<organism evidence="2 4">
    <name type="scientific">Mucispirillum schaedleri ASF457</name>
    <dbReference type="NCBI Taxonomy" id="1379858"/>
    <lineage>
        <taxon>Bacteria</taxon>
        <taxon>Pseudomonadati</taxon>
        <taxon>Deferribacterota</taxon>
        <taxon>Deferribacteres</taxon>
        <taxon>Deferribacterales</taxon>
        <taxon>Mucispirillaceae</taxon>
        <taxon>Mucispirillum</taxon>
    </lineage>
</organism>
<reference evidence="2" key="3">
    <citation type="submission" date="2022-06" db="EMBL/GenBank/DDBJ databases">
        <title>Resources to Facilitate Use of the Altered Schaedler Flora (ASF) Mouse Model to Study Microbiome Function.</title>
        <authorList>
            <person name="Proctor A."/>
            <person name="Parvinroo S."/>
            <person name="Richie T."/>
            <person name="Jia X."/>
            <person name="Lee S.T.M."/>
            <person name="Karp P.D."/>
            <person name="Paley S."/>
            <person name="Kostic A.D."/>
            <person name="Pierre J.F."/>
            <person name="Wannemuehler M.J."/>
            <person name="Phillips G.J."/>
        </authorList>
    </citation>
    <scope>NUCLEOTIDE SEQUENCE</scope>
    <source>
        <strain evidence="2">ASF457</strain>
    </source>
</reference>
<dbReference type="EMBL" id="CP097562">
    <property type="protein sequence ID" value="USF23544.1"/>
    <property type="molecule type" value="Genomic_DNA"/>
</dbReference>
<evidence type="ECO:0000313" key="3">
    <source>
        <dbReference type="EMBL" id="USF23544.1"/>
    </source>
</evidence>
<reference evidence="2" key="1">
    <citation type="journal article" date="2014" name="Genome Announc.">
        <title>Draft genome sequences of the altered schaedler flora, a defined bacterial community from gnotobiotic mice.</title>
        <authorList>
            <person name="Wannemuehler M.J."/>
            <person name="Overstreet A.M."/>
            <person name="Ward D.V."/>
            <person name="Phillips G.J."/>
        </authorList>
    </citation>
    <scope>NUCLEOTIDE SEQUENCE</scope>
    <source>
        <strain evidence="2">ASF457</strain>
    </source>
</reference>
<reference evidence="2" key="2">
    <citation type="submission" date="2022-05" db="EMBL/GenBank/DDBJ databases">
        <authorList>
            <person name="Proctor A.L."/>
            <person name="Phillips G.J."/>
            <person name="Wannemuehler M.J."/>
        </authorList>
    </citation>
    <scope>NUCLEOTIDE SEQUENCE</scope>
    <source>
        <strain evidence="2">ASF457</strain>
    </source>
</reference>
<accession>A0AA97LRU4</accession>
<evidence type="ECO:0000313" key="4">
    <source>
        <dbReference type="Proteomes" id="UP000017429"/>
    </source>
</evidence>
<dbReference type="EMBL" id="CP097562">
    <property type="protein sequence ID" value="USF23541.1"/>
    <property type="molecule type" value="Genomic_DNA"/>
</dbReference>
<evidence type="ECO:0000313" key="2">
    <source>
        <dbReference type="EMBL" id="USF23541.1"/>
    </source>
</evidence>
<evidence type="ECO:0000256" key="1">
    <source>
        <dbReference type="SAM" id="Phobius"/>
    </source>
</evidence>